<dbReference type="Pfam" id="PF21579">
    <property type="entry name" value="PabTrmU54_TRAM_dom"/>
    <property type="match status" value="1"/>
</dbReference>
<evidence type="ECO:0000313" key="12">
    <source>
        <dbReference type="Proteomes" id="UP000070587"/>
    </source>
</evidence>
<dbReference type="Gene3D" id="2.40.50.1070">
    <property type="match status" value="1"/>
</dbReference>
<dbReference type="OrthoDB" id="85343at2157"/>
<dbReference type="GeneID" id="28491351"/>
<dbReference type="GO" id="GO:0008173">
    <property type="term" value="F:RNA methyltransferase activity"/>
    <property type="evidence" value="ECO:0007669"/>
    <property type="project" value="InterPro"/>
</dbReference>
<dbReference type="SUPFAM" id="SSF53335">
    <property type="entry name" value="S-adenosyl-L-methionine-dependent methyltransferases"/>
    <property type="match status" value="1"/>
</dbReference>
<evidence type="ECO:0000256" key="4">
    <source>
        <dbReference type="ARBA" id="ARBA00022691"/>
    </source>
</evidence>
<evidence type="ECO:0000256" key="9">
    <source>
        <dbReference type="PROSITE-ProRule" id="PRU10015"/>
    </source>
</evidence>
<dbReference type="AlphaFoldDB" id="A0A127BB84"/>
<keyword evidence="1" id="KW-0004">4Fe-4S</keyword>
<reference evidence="11 12" key="2">
    <citation type="journal article" date="2016" name="Int. J. Syst. Evol. Microbiol.">
        <title>Pyrococcus kukulkanii sp. nov., a hyperthermophilic, piezophilic archaeon isolated from a deep-sea hydrothermal vent.</title>
        <authorList>
            <person name="Callac N."/>
            <person name="Oger P."/>
            <person name="Lesongeur F."/>
            <person name="Rattray J.E."/>
            <person name="Vannier P."/>
            <person name="Michoud G."/>
            <person name="Beauverger M."/>
            <person name="Gayet N."/>
            <person name="Rouxel O."/>
            <person name="Jebbar M."/>
            <person name="Godfroy A."/>
        </authorList>
    </citation>
    <scope>NUCLEOTIDE SEQUENCE [LARGE SCALE GENOMIC DNA]</scope>
    <source>
        <strain evidence="11 12">NCB100</strain>
    </source>
</reference>
<dbReference type="PROSITE" id="PS51687">
    <property type="entry name" value="SAM_MT_RNA_M5U"/>
    <property type="match status" value="1"/>
</dbReference>
<dbReference type="InterPro" id="IPR010280">
    <property type="entry name" value="U5_MeTrfase_fam"/>
</dbReference>
<dbReference type="GO" id="GO:0009451">
    <property type="term" value="P:RNA modification"/>
    <property type="evidence" value="ECO:0007669"/>
    <property type="project" value="UniProtKB-ARBA"/>
</dbReference>
<proteinExistence type="inferred from homology"/>
<dbReference type="PROSITE" id="PS01230">
    <property type="entry name" value="TRMA_1"/>
    <property type="match status" value="1"/>
</dbReference>
<dbReference type="PATRIC" id="fig|1609559.3.peg.1238"/>
<feature type="binding site" evidence="8">
    <location>
        <position position="278"/>
    </location>
    <ligand>
        <name>S-adenosyl-L-methionine</name>
        <dbReference type="ChEBI" id="CHEBI:59789"/>
    </ligand>
</feature>
<keyword evidence="2 8" id="KW-0489">Methyltransferase</keyword>
<dbReference type="GO" id="GO:0006396">
    <property type="term" value="P:RNA processing"/>
    <property type="evidence" value="ECO:0007669"/>
    <property type="project" value="InterPro"/>
</dbReference>
<dbReference type="GO" id="GO:0008757">
    <property type="term" value="F:S-adenosylmethionine-dependent methyltransferase activity"/>
    <property type="evidence" value="ECO:0007669"/>
    <property type="project" value="UniProtKB-ARBA"/>
</dbReference>
<keyword evidence="7" id="KW-0411">Iron-sulfur</keyword>
<keyword evidence="3 8" id="KW-0808">Transferase</keyword>
<dbReference type="STRING" id="1609559.TQ32_05915"/>
<dbReference type="InterPro" id="IPR029063">
    <property type="entry name" value="SAM-dependent_MTases_sf"/>
</dbReference>
<comment type="similarity">
    <text evidence="8">Belongs to the class I-like SAM-binding methyltransferase superfamily. RNA M5U methyltransferase family.</text>
</comment>
<dbReference type="KEGG" id="pyc:TQ32_05915"/>
<dbReference type="FunFam" id="2.40.50.1070:FF:000008">
    <property type="entry name" value="23S rRNA (uracil(747)-C(5))-methyltransferase"/>
    <property type="match status" value="1"/>
</dbReference>
<feature type="active site" description="Nucleophile" evidence="8">
    <location>
        <position position="367"/>
    </location>
</feature>
<evidence type="ECO:0000256" key="8">
    <source>
        <dbReference type="PROSITE-ProRule" id="PRU01024"/>
    </source>
</evidence>
<dbReference type="InterPro" id="IPR030391">
    <property type="entry name" value="MeTrfase_TrmA_CS"/>
</dbReference>
<dbReference type="PANTHER" id="PTHR11061:SF30">
    <property type="entry name" value="TRNA (URACIL(54)-C(5))-METHYLTRANSFERASE"/>
    <property type="match status" value="1"/>
</dbReference>
<dbReference type="GO" id="GO:0046872">
    <property type="term" value="F:metal ion binding"/>
    <property type="evidence" value="ECO:0007669"/>
    <property type="project" value="UniProtKB-KW"/>
</dbReference>
<dbReference type="EMBL" id="CP010835">
    <property type="protein sequence ID" value="AMM54059.1"/>
    <property type="molecule type" value="Genomic_DNA"/>
</dbReference>
<dbReference type="InterPro" id="IPR030390">
    <property type="entry name" value="MeTrfase_TrmA_AS"/>
</dbReference>
<evidence type="ECO:0000256" key="2">
    <source>
        <dbReference type="ARBA" id="ARBA00022603"/>
    </source>
</evidence>
<name>A0A127BB84_9EURY</name>
<feature type="binding site" evidence="8">
    <location>
        <position position="299"/>
    </location>
    <ligand>
        <name>S-adenosyl-L-methionine</name>
        <dbReference type="ChEBI" id="CHEBI:59789"/>
    </ligand>
</feature>
<keyword evidence="4 8" id="KW-0949">S-adenosyl-L-methionine</keyword>
<dbReference type="InterPro" id="IPR012340">
    <property type="entry name" value="NA-bd_OB-fold"/>
</dbReference>
<gene>
    <name evidence="11" type="ORF">TQ32_05915</name>
</gene>
<feature type="active site" evidence="9">
    <location>
        <position position="367"/>
    </location>
</feature>
<accession>A0A127BB84</accession>
<feature type="binding site" evidence="8">
    <location>
        <position position="340"/>
    </location>
    <ligand>
        <name>S-adenosyl-L-methionine</name>
        <dbReference type="ChEBI" id="CHEBI:59789"/>
    </ligand>
</feature>
<dbReference type="InterPro" id="IPR048845">
    <property type="entry name" value="RUMT_ARLMC_TRAM_dom"/>
</dbReference>
<evidence type="ECO:0000256" key="3">
    <source>
        <dbReference type="ARBA" id="ARBA00022679"/>
    </source>
</evidence>
<evidence type="ECO:0000256" key="1">
    <source>
        <dbReference type="ARBA" id="ARBA00022485"/>
    </source>
</evidence>
<evidence type="ECO:0000256" key="7">
    <source>
        <dbReference type="ARBA" id="ARBA00023014"/>
    </source>
</evidence>
<evidence type="ECO:0000259" key="10">
    <source>
        <dbReference type="Pfam" id="PF21579"/>
    </source>
</evidence>
<feature type="binding site" evidence="8">
    <location>
        <position position="252"/>
    </location>
    <ligand>
        <name>S-adenosyl-L-methionine</name>
        <dbReference type="ChEBI" id="CHEBI:59789"/>
    </ligand>
</feature>
<dbReference type="Pfam" id="PF05958">
    <property type="entry name" value="tRNA_U5-meth_tr"/>
    <property type="match status" value="1"/>
</dbReference>
<protein>
    <submittedName>
        <fullName evidence="11">SAM-dependent methyltransferase</fullName>
    </submittedName>
</protein>
<dbReference type="Gene3D" id="3.40.50.150">
    <property type="entry name" value="Vaccinia Virus protein VP39"/>
    <property type="match status" value="1"/>
</dbReference>
<sequence>MPTVRKLNEEGFGVVGGILIPYSAPGDEIEIEEVKRIKKSRVATKWKLLRSSPLRVGARCKAFGRCGGCLLQHIDYSYQLEFKKEKLRKILGLEVEVIPSPRIFGHRNRIDLAVTVEGIGFRERRKWWSIVDIKECPVFGPTSKKAIKRLREFIEEEKIETWRIREDKGFLRYMVLREGKFTGEVMVNFVTKEGELPDPSPYFDFATSIYWSINRTKSDVSYGDVERFWGKKFIAEELDGVKYLIHPNSFFQTNSYQAVNLVKMVAKFVNGEKVLDMYSGVGTFGIYLAKKGFEVKGFDSNEFAIEMARENANINGVEAEFFVATDKEVEVRGFDTVIVDPPRAGLHPKLIKRLDREGPETLIYVSCNPKTFYQNVKQLKNYRIEEIIGLDMFPHTPHVEIVSKLSKI</sequence>
<reference evidence="12" key="1">
    <citation type="submission" date="2015-02" db="EMBL/GenBank/DDBJ databases">
        <title>Pyrococcus kukulkanii sp. nov., a novel hyperthermophilic archaeon isolated from a deep-sea hydrothermal vent at the Guaymas Basin.</title>
        <authorList>
            <person name="Oger P.M."/>
            <person name="Callac N."/>
            <person name="Jebbar M."/>
            <person name="Godfroy A."/>
        </authorList>
    </citation>
    <scope>NUCLEOTIDE SEQUENCE [LARGE SCALE GENOMIC DNA]</scope>
    <source>
        <strain evidence="12">NCB100</strain>
    </source>
</reference>
<keyword evidence="6" id="KW-0408">Iron</keyword>
<dbReference type="GO" id="GO:0032259">
    <property type="term" value="P:methylation"/>
    <property type="evidence" value="ECO:0007669"/>
    <property type="project" value="UniProtKB-KW"/>
</dbReference>
<keyword evidence="5" id="KW-0479">Metal-binding</keyword>
<dbReference type="Proteomes" id="UP000070587">
    <property type="component" value="Chromosome"/>
</dbReference>
<organism evidence="11 12">
    <name type="scientific">Pyrococcus kukulkanii</name>
    <dbReference type="NCBI Taxonomy" id="1609559"/>
    <lineage>
        <taxon>Archaea</taxon>
        <taxon>Methanobacteriati</taxon>
        <taxon>Methanobacteriota</taxon>
        <taxon>Thermococci</taxon>
        <taxon>Thermococcales</taxon>
        <taxon>Thermococcaceae</taxon>
        <taxon>Pyrococcus</taxon>
    </lineage>
</organism>
<dbReference type="NCBIfam" id="TIGR00479">
    <property type="entry name" value="rumA"/>
    <property type="match status" value="1"/>
</dbReference>
<feature type="domain" description="tRNA (uracil(54)-C(5))/23S rRNA (uracil(747)-C(5))-methyltransferase TRAM" evidence="10">
    <location>
        <begin position="4"/>
        <end position="54"/>
    </location>
</feature>
<evidence type="ECO:0000313" key="11">
    <source>
        <dbReference type="EMBL" id="AMM54059.1"/>
    </source>
</evidence>
<dbReference type="Gene3D" id="2.40.50.140">
    <property type="entry name" value="Nucleic acid-binding proteins"/>
    <property type="match status" value="1"/>
</dbReference>
<dbReference type="RefSeq" id="WP_068322218.1">
    <property type="nucleotide sequence ID" value="NZ_CP010835.1"/>
</dbReference>
<dbReference type="PANTHER" id="PTHR11061">
    <property type="entry name" value="RNA M5U METHYLTRANSFERASE"/>
    <property type="match status" value="1"/>
</dbReference>
<dbReference type="GO" id="GO:0051539">
    <property type="term" value="F:4 iron, 4 sulfur cluster binding"/>
    <property type="evidence" value="ECO:0007669"/>
    <property type="project" value="UniProtKB-KW"/>
</dbReference>
<dbReference type="CDD" id="cd02440">
    <property type="entry name" value="AdoMet_MTases"/>
    <property type="match status" value="1"/>
</dbReference>
<dbReference type="PROSITE" id="PS01231">
    <property type="entry name" value="TRMA_2"/>
    <property type="match status" value="1"/>
</dbReference>
<evidence type="ECO:0000256" key="6">
    <source>
        <dbReference type="ARBA" id="ARBA00023004"/>
    </source>
</evidence>
<evidence type="ECO:0000256" key="5">
    <source>
        <dbReference type="ARBA" id="ARBA00022723"/>
    </source>
</evidence>